<protein>
    <recommendedName>
        <fullName evidence="7">Lipid desaturase domain-containing protein</fullName>
    </recommendedName>
</protein>
<name>A0ABD3D5D9_9LAMI</name>
<dbReference type="EMBL" id="JAVIJP010000026">
    <property type="protein sequence ID" value="KAL3636781.1"/>
    <property type="molecule type" value="Genomic_DNA"/>
</dbReference>
<proteinExistence type="inferred from homology"/>
<evidence type="ECO:0000313" key="9">
    <source>
        <dbReference type="Proteomes" id="UP001632038"/>
    </source>
</evidence>
<sequence length="260" mass="29103">MAAELVELKHKTSTMTKPKKIENEESWQISTWTHRAWLTTGCAAVLFSIAKSIHLLNLHAPTNPRPWLDSILAAFIAYILADLGSGIYHWAIDNYGGPNTPIFGSQIEGFQGHHQQPWAITKKQIAINLYLTAASVAVFLIPISILSSYPPLLAFVGVFGASEIFSQQFHAWAHTPKRKLPPVVAALQDAGILLPPSQHAAHHRPPYDNNYCIVSGVWNEFLDRSKFFLGLEMVFYRVFGSMPRSWSKPNEEWAEISGKN</sequence>
<evidence type="ECO:0000313" key="8">
    <source>
        <dbReference type="EMBL" id="KAL3636781.1"/>
    </source>
</evidence>
<evidence type="ECO:0000256" key="4">
    <source>
        <dbReference type="ARBA" id="ARBA00022989"/>
    </source>
</evidence>
<accession>A0ABD3D5D9</accession>
<dbReference type="PANTHER" id="PTHR48140:SF1">
    <property type="entry name" value="FATTY ACID DESATURASE 4, CHLOROPLASTIC-RELATED"/>
    <property type="match status" value="1"/>
</dbReference>
<dbReference type="Pfam" id="PF10520">
    <property type="entry name" value="Lipid_desat"/>
    <property type="match status" value="1"/>
</dbReference>
<dbReference type="Proteomes" id="UP001632038">
    <property type="component" value="Unassembled WGS sequence"/>
</dbReference>
<gene>
    <name evidence="8" type="ORF">CASFOL_019080</name>
</gene>
<keyword evidence="9" id="KW-1185">Reference proteome</keyword>
<dbReference type="InterPro" id="IPR019547">
    <property type="entry name" value="Lipid_desat"/>
</dbReference>
<keyword evidence="5 6" id="KW-0472">Membrane</keyword>
<feature type="transmembrane region" description="Helical" evidence="6">
    <location>
        <begin position="36"/>
        <end position="58"/>
    </location>
</feature>
<dbReference type="InterPro" id="IPR052864">
    <property type="entry name" value="Chloroplast_FAD_CarF"/>
</dbReference>
<evidence type="ECO:0000259" key="7">
    <source>
        <dbReference type="Pfam" id="PF10520"/>
    </source>
</evidence>
<evidence type="ECO:0000256" key="3">
    <source>
        <dbReference type="ARBA" id="ARBA00022692"/>
    </source>
</evidence>
<evidence type="ECO:0000256" key="5">
    <source>
        <dbReference type="ARBA" id="ARBA00023136"/>
    </source>
</evidence>
<feature type="domain" description="Lipid desaturase" evidence="7">
    <location>
        <begin position="78"/>
        <end position="246"/>
    </location>
</feature>
<dbReference type="AlphaFoldDB" id="A0ABD3D5D9"/>
<keyword evidence="3 6" id="KW-0812">Transmembrane</keyword>
<feature type="transmembrane region" description="Helical" evidence="6">
    <location>
        <begin position="70"/>
        <end position="91"/>
    </location>
</feature>
<comment type="subcellular location">
    <subcellularLocation>
        <location evidence="1">Membrane</location>
        <topology evidence="1">Multi-pass membrane protein</topology>
    </subcellularLocation>
</comment>
<comment type="similarity">
    <text evidence="2">Belongs to the fatty acid desaturase CarF family.</text>
</comment>
<evidence type="ECO:0000256" key="1">
    <source>
        <dbReference type="ARBA" id="ARBA00004141"/>
    </source>
</evidence>
<keyword evidence="4 6" id="KW-1133">Transmembrane helix</keyword>
<reference evidence="9" key="1">
    <citation type="journal article" date="2024" name="IScience">
        <title>Strigolactones Initiate the Formation of Haustorium-like Structures in Castilleja.</title>
        <authorList>
            <person name="Buerger M."/>
            <person name="Peterson D."/>
            <person name="Chory J."/>
        </authorList>
    </citation>
    <scope>NUCLEOTIDE SEQUENCE [LARGE SCALE GENOMIC DNA]</scope>
</reference>
<evidence type="ECO:0000256" key="2">
    <source>
        <dbReference type="ARBA" id="ARBA00007620"/>
    </source>
</evidence>
<comment type="caution">
    <text evidence="8">The sequence shown here is derived from an EMBL/GenBank/DDBJ whole genome shotgun (WGS) entry which is preliminary data.</text>
</comment>
<dbReference type="PANTHER" id="PTHR48140">
    <property type="entry name" value="FATTY ACID DESATURASE 4, CHLOROPLASTIC-RELATED"/>
    <property type="match status" value="1"/>
</dbReference>
<dbReference type="GO" id="GO:0016020">
    <property type="term" value="C:membrane"/>
    <property type="evidence" value="ECO:0007669"/>
    <property type="project" value="UniProtKB-SubCell"/>
</dbReference>
<evidence type="ECO:0000256" key="6">
    <source>
        <dbReference type="SAM" id="Phobius"/>
    </source>
</evidence>
<organism evidence="8 9">
    <name type="scientific">Castilleja foliolosa</name>
    <dbReference type="NCBI Taxonomy" id="1961234"/>
    <lineage>
        <taxon>Eukaryota</taxon>
        <taxon>Viridiplantae</taxon>
        <taxon>Streptophyta</taxon>
        <taxon>Embryophyta</taxon>
        <taxon>Tracheophyta</taxon>
        <taxon>Spermatophyta</taxon>
        <taxon>Magnoliopsida</taxon>
        <taxon>eudicotyledons</taxon>
        <taxon>Gunneridae</taxon>
        <taxon>Pentapetalae</taxon>
        <taxon>asterids</taxon>
        <taxon>lamiids</taxon>
        <taxon>Lamiales</taxon>
        <taxon>Orobanchaceae</taxon>
        <taxon>Pedicularideae</taxon>
        <taxon>Castillejinae</taxon>
        <taxon>Castilleja</taxon>
    </lineage>
</organism>